<name>A0A9Q0QXR9_9MAGN</name>
<organism evidence="2 3">
    <name type="scientific">Protea cynaroides</name>
    <dbReference type="NCBI Taxonomy" id="273540"/>
    <lineage>
        <taxon>Eukaryota</taxon>
        <taxon>Viridiplantae</taxon>
        <taxon>Streptophyta</taxon>
        <taxon>Embryophyta</taxon>
        <taxon>Tracheophyta</taxon>
        <taxon>Spermatophyta</taxon>
        <taxon>Magnoliopsida</taxon>
        <taxon>Proteales</taxon>
        <taxon>Proteaceae</taxon>
        <taxon>Protea</taxon>
    </lineage>
</organism>
<keyword evidence="3" id="KW-1185">Reference proteome</keyword>
<dbReference type="Gene3D" id="3.60.130.10">
    <property type="entry name" value="Clavaminate synthase-like"/>
    <property type="match status" value="1"/>
</dbReference>
<dbReference type="GO" id="GO:0016491">
    <property type="term" value="F:oxidoreductase activity"/>
    <property type="evidence" value="ECO:0007669"/>
    <property type="project" value="UniProtKB-KW"/>
</dbReference>
<proteinExistence type="predicted"/>
<comment type="caution">
    <text evidence="2">The sequence shown here is derived from an EMBL/GenBank/DDBJ whole genome shotgun (WGS) entry which is preliminary data.</text>
</comment>
<evidence type="ECO:0000313" key="2">
    <source>
        <dbReference type="EMBL" id="KAJ4975615.1"/>
    </source>
</evidence>
<gene>
    <name evidence="2" type="ORF">NE237_000721</name>
</gene>
<keyword evidence="1" id="KW-0560">Oxidoreductase</keyword>
<dbReference type="Proteomes" id="UP001141806">
    <property type="component" value="Unassembled WGS sequence"/>
</dbReference>
<dbReference type="SUPFAM" id="SSF51197">
    <property type="entry name" value="Clavaminate synthase-like"/>
    <property type="match status" value="1"/>
</dbReference>
<dbReference type="AlphaFoldDB" id="A0A9Q0QXR9"/>
<dbReference type="InterPro" id="IPR042098">
    <property type="entry name" value="TauD-like_sf"/>
</dbReference>
<accession>A0A9Q0QXR9</accession>
<dbReference type="EMBL" id="JAMYWD010000003">
    <property type="protein sequence ID" value="KAJ4975615.1"/>
    <property type="molecule type" value="Genomic_DNA"/>
</dbReference>
<sequence length="177" mass="20733">MLAMMKKSRRKMKKWTNQYEEEGKNRAKIRLKPNKDHQDRGLLFQAILFFFPIHHRQAVKHQLFQAASSWKWFLQNQAEAKQRATEKLAAFLLQLQQGWGSADFIFGSLNPIQELGGKGVWFNTILDYTSNEKDMKVVFGDGSVLPSKAAEAFKWVLNKNFIDIKWQKRDVLLLDNF</sequence>
<evidence type="ECO:0000256" key="1">
    <source>
        <dbReference type="ARBA" id="ARBA00023002"/>
    </source>
</evidence>
<dbReference type="OrthoDB" id="408743at2759"/>
<protein>
    <submittedName>
        <fullName evidence="2">Uncharacterized protein</fullName>
    </submittedName>
</protein>
<evidence type="ECO:0000313" key="3">
    <source>
        <dbReference type="Proteomes" id="UP001141806"/>
    </source>
</evidence>
<reference evidence="2" key="1">
    <citation type="journal article" date="2023" name="Plant J.">
        <title>The genome of the king protea, Protea cynaroides.</title>
        <authorList>
            <person name="Chang J."/>
            <person name="Duong T.A."/>
            <person name="Schoeman C."/>
            <person name="Ma X."/>
            <person name="Roodt D."/>
            <person name="Barker N."/>
            <person name="Li Z."/>
            <person name="Van de Peer Y."/>
            <person name="Mizrachi E."/>
        </authorList>
    </citation>
    <scope>NUCLEOTIDE SEQUENCE</scope>
    <source>
        <tissue evidence="2">Young leaves</tissue>
    </source>
</reference>